<sequence>MSYAQMTHPRLVQAEKIDPSRHAEELKRHFERHHALVVPTVQTLLQRMSRDYDGGELECFDLDNAGFYMRPTRTEDMHVLIWASEYVGFMSPDAAGITACLYAYYLMQWNTGADVMHDRYYRLEEYARAHPEHQQIFCATCDVLN</sequence>
<evidence type="ECO:0000313" key="3">
    <source>
        <dbReference type="Proteomes" id="UP000256334"/>
    </source>
</evidence>
<comment type="caution">
    <text evidence="2">The sequence shown here is derived from an EMBL/GenBank/DDBJ whole genome shotgun (WGS) entry which is preliminary data.</text>
</comment>
<name>A0A3D9DRH4_9GAMM</name>
<dbReference type="Pfam" id="PF03230">
    <property type="entry name" value="Antirestrict"/>
    <property type="match status" value="1"/>
</dbReference>
<gene>
    <name evidence="2" type="ORF">C8D72_3456</name>
</gene>
<accession>A0A3D9DRH4</accession>
<dbReference type="AlphaFoldDB" id="A0A3D9DRH4"/>
<proteinExistence type="inferred from homology"/>
<dbReference type="InterPro" id="IPR004914">
    <property type="entry name" value="Antirestrict"/>
</dbReference>
<keyword evidence="3" id="KW-1185">Reference proteome</keyword>
<dbReference type="Gene3D" id="3.30.70.3580">
    <property type="entry name" value="Antirestriction protein"/>
    <property type="match status" value="1"/>
</dbReference>
<evidence type="ECO:0000256" key="1">
    <source>
        <dbReference type="ARBA" id="ARBA00008618"/>
    </source>
</evidence>
<reference evidence="2 3" key="1">
    <citation type="submission" date="2018-07" db="EMBL/GenBank/DDBJ databases">
        <title>Genomic Encyclopedia of Type Strains, Phase IV (KMG-IV): sequencing the most valuable type-strain genomes for metagenomic binning, comparative biology and taxonomic classification.</title>
        <authorList>
            <person name="Goeker M."/>
        </authorList>
    </citation>
    <scope>NUCLEOTIDE SEQUENCE [LARGE SCALE GENOMIC DNA]</scope>
    <source>
        <strain evidence="2 3">DSM 14324</strain>
    </source>
</reference>
<comment type="similarity">
    <text evidence="1">Belongs to the antirestriction protein family.</text>
</comment>
<organism evidence="2 3">
    <name type="scientific">Kushneria indalinina DSM 14324</name>
    <dbReference type="NCBI Taxonomy" id="1122140"/>
    <lineage>
        <taxon>Bacteria</taxon>
        <taxon>Pseudomonadati</taxon>
        <taxon>Pseudomonadota</taxon>
        <taxon>Gammaproteobacteria</taxon>
        <taxon>Oceanospirillales</taxon>
        <taxon>Halomonadaceae</taxon>
        <taxon>Kushneria</taxon>
    </lineage>
</organism>
<evidence type="ECO:0000313" key="2">
    <source>
        <dbReference type="EMBL" id="REC93300.1"/>
    </source>
</evidence>
<dbReference type="EMBL" id="QRDJ01000013">
    <property type="protein sequence ID" value="REC93300.1"/>
    <property type="molecule type" value="Genomic_DNA"/>
</dbReference>
<protein>
    <submittedName>
        <fullName evidence="2">Antirestriction protein</fullName>
    </submittedName>
</protein>
<dbReference type="OrthoDB" id="1164967at2"/>
<dbReference type="Proteomes" id="UP000256334">
    <property type="component" value="Unassembled WGS sequence"/>
</dbReference>
<dbReference type="RefSeq" id="WP_115855667.1">
    <property type="nucleotide sequence ID" value="NZ_QRDJ01000013.1"/>
</dbReference>
<dbReference type="InterPro" id="IPR042297">
    <property type="entry name" value="Antirestriction_sf"/>
</dbReference>